<accession>A0A0M3I065</accession>
<dbReference type="WBParaSite" id="ALUE_0000946701-mRNA-1">
    <property type="protein sequence ID" value="ALUE_0000946701-mRNA-1"/>
    <property type="gene ID" value="ALUE_0000946701"/>
</dbReference>
<reference evidence="2" key="1">
    <citation type="submission" date="2017-02" db="UniProtKB">
        <authorList>
            <consortium name="WormBaseParasite"/>
        </authorList>
    </citation>
    <scope>IDENTIFICATION</scope>
</reference>
<name>A0A0M3I065_ASCLU</name>
<keyword evidence="1" id="KW-1185">Reference proteome</keyword>
<dbReference type="Proteomes" id="UP000036681">
    <property type="component" value="Unplaced"/>
</dbReference>
<organism evidence="1 2">
    <name type="scientific">Ascaris lumbricoides</name>
    <name type="common">Giant roundworm</name>
    <dbReference type="NCBI Taxonomy" id="6252"/>
    <lineage>
        <taxon>Eukaryota</taxon>
        <taxon>Metazoa</taxon>
        <taxon>Ecdysozoa</taxon>
        <taxon>Nematoda</taxon>
        <taxon>Chromadorea</taxon>
        <taxon>Rhabditida</taxon>
        <taxon>Spirurina</taxon>
        <taxon>Ascaridomorpha</taxon>
        <taxon>Ascaridoidea</taxon>
        <taxon>Ascarididae</taxon>
        <taxon>Ascaris</taxon>
    </lineage>
</organism>
<evidence type="ECO:0000313" key="1">
    <source>
        <dbReference type="Proteomes" id="UP000036681"/>
    </source>
</evidence>
<proteinExistence type="predicted"/>
<protein>
    <submittedName>
        <fullName evidence="2">BHLH-MYC_N domain-containing protein</fullName>
    </submittedName>
</protein>
<sequence>MMAPSDAFKVGERKAIDQIIAKLRKKLANASCAARHSTRTISSHQFSHNRFYYEVSLFRHTLFLYVAVITPSFRGAGVRRTSCFSFLETSTITGLTSHVPKARRSQCEFFVTKLVGEVGCVFHQQEGQELIYESVMWNFPFNKHKVLRDFPCSEVFHKIVVMPSVSAD</sequence>
<dbReference type="AlphaFoldDB" id="A0A0M3I065"/>
<evidence type="ECO:0000313" key="2">
    <source>
        <dbReference type="WBParaSite" id="ALUE_0000946701-mRNA-1"/>
    </source>
</evidence>